<protein>
    <recommendedName>
        <fullName evidence="5 7">U-box domain-containing protein</fullName>
        <ecNumber evidence="5">2.3.2.27</ecNumber>
    </recommendedName>
    <alternativeName>
        <fullName evidence="5">RING-type E3 ubiquitin transferase PUB</fullName>
    </alternativeName>
</protein>
<dbReference type="Proteomes" id="UP001153076">
    <property type="component" value="Unassembled WGS sequence"/>
</dbReference>
<dbReference type="InterPro" id="IPR011989">
    <property type="entry name" value="ARM-like"/>
</dbReference>
<dbReference type="EC" id="2.3.2.27" evidence="5"/>
<sequence length="432" mass="47422">MVPWRRKKSASVTGAGDGAPDSPAEIVIPTHFRCPISLDMMKDPVTMSTGITYDRESIEKWLEAGNMTCPMTKQVLRTLDPVPNHTIRRMIQDWCVENRSHGVERIPTPRIPISPNEVGQILGRISVAHEAQECREFVGKLNKAMKESERNRKCIVANGSGRILASTFETFAGREGEGVISVLGDVMTVLSSMLPLNEDAIVSLKSTGSLERIVWFLNDGGLSERRNAVVILKEVVSSLKNKEEIVQKLVEIQGVKEGLIKLIKEPICPASTKASLVVIYHMITSPSPAGQTIIPMLVEMGLVSLLLETLVDAEKGICEKALGVLDGLCRAQVGREVAQSHALTVPVVVKKILRVSELATDFSVSALWRLSQGEGIEKGGNIVVVEEALQVGWNINGRTKEKVTRLLKLLHGYRGRGECIESVDLQDLKRPF</sequence>
<dbReference type="InterPro" id="IPR045185">
    <property type="entry name" value="PUB22/23/24-like"/>
</dbReference>
<evidence type="ECO:0000313" key="9">
    <source>
        <dbReference type="Proteomes" id="UP001153076"/>
    </source>
</evidence>
<evidence type="ECO:0000256" key="5">
    <source>
        <dbReference type="RuleBase" id="RU369093"/>
    </source>
</evidence>
<dbReference type="InterPro" id="IPR058678">
    <property type="entry name" value="ARM_PUB"/>
</dbReference>
<dbReference type="SMART" id="SM00504">
    <property type="entry name" value="Ubox"/>
    <property type="match status" value="1"/>
</dbReference>
<evidence type="ECO:0000256" key="6">
    <source>
        <dbReference type="SAM" id="MobiDB-lite"/>
    </source>
</evidence>
<evidence type="ECO:0000256" key="1">
    <source>
        <dbReference type="ARBA" id="ARBA00000900"/>
    </source>
</evidence>
<keyword evidence="3 5" id="KW-0808">Transferase</keyword>
<dbReference type="Pfam" id="PF25598">
    <property type="entry name" value="ARM_PUB"/>
    <property type="match status" value="1"/>
</dbReference>
<dbReference type="Gene3D" id="1.25.10.10">
    <property type="entry name" value="Leucine-rich Repeat Variant"/>
    <property type="match status" value="1"/>
</dbReference>
<evidence type="ECO:0000256" key="2">
    <source>
        <dbReference type="ARBA" id="ARBA00004906"/>
    </source>
</evidence>
<dbReference type="EMBL" id="JAKOGI010000127">
    <property type="protein sequence ID" value="KAJ8443078.1"/>
    <property type="molecule type" value="Genomic_DNA"/>
</dbReference>
<dbReference type="OrthoDB" id="10064100at2759"/>
<keyword evidence="9" id="KW-1185">Reference proteome</keyword>
<proteinExistence type="predicted"/>
<comment type="function">
    <text evidence="5">Functions as an E3 ubiquitin ligase.</text>
</comment>
<evidence type="ECO:0000256" key="4">
    <source>
        <dbReference type="ARBA" id="ARBA00022786"/>
    </source>
</evidence>
<dbReference type="PANTHER" id="PTHR22849:SF139">
    <property type="entry name" value="U-BOX DOMAIN-CONTAINING PROTEIN"/>
    <property type="match status" value="1"/>
</dbReference>
<evidence type="ECO:0000259" key="7">
    <source>
        <dbReference type="PROSITE" id="PS51698"/>
    </source>
</evidence>
<dbReference type="InterPro" id="IPR013083">
    <property type="entry name" value="Znf_RING/FYVE/PHD"/>
</dbReference>
<evidence type="ECO:0000256" key="3">
    <source>
        <dbReference type="ARBA" id="ARBA00022679"/>
    </source>
</evidence>
<dbReference type="InterPro" id="IPR003613">
    <property type="entry name" value="Ubox_domain"/>
</dbReference>
<evidence type="ECO:0000313" key="8">
    <source>
        <dbReference type="EMBL" id="KAJ8443078.1"/>
    </source>
</evidence>
<dbReference type="GO" id="GO:0016567">
    <property type="term" value="P:protein ubiquitination"/>
    <property type="evidence" value="ECO:0007669"/>
    <property type="project" value="UniProtKB-UniRule"/>
</dbReference>
<feature type="domain" description="U-box" evidence="7">
    <location>
        <begin position="27"/>
        <end position="101"/>
    </location>
</feature>
<dbReference type="SUPFAM" id="SSF57850">
    <property type="entry name" value="RING/U-box"/>
    <property type="match status" value="1"/>
</dbReference>
<dbReference type="FunFam" id="3.30.40.10:FF:000437">
    <property type="entry name" value="RING-type E3 ubiquitin transferase"/>
    <property type="match status" value="1"/>
</dbReference>
<accession>A0A9Q1KGS5</accession>
<dbReference type="GO" id="GO:0061630">
    <property type="term" value="F:ubiquitin protein ligase activity"/>
    <property type="evidence" value="ECO:0007669"/>
    <property type="project" value="UniProtKB-UniRule"/>
</dbReference>
<dbReference type="InterPro" id="IPR045210">
    <property type="entry name" value="RING-Ubox_PUB"/>
</dbReference>
<dbReference type="CDD" id="cd16664">
    <property type="entry name" value="RING-Ubox_PUB"/>
    <property type="match status" value="1"/>
</dbReference>
<reference evidence="8" key="1">
    <citation type="submission" date="2022-04" db="EMBL/GenBank/DDBJ databases">
        <title>Carnegiea gigantea Genome sequencing and assembly v2.</title>
        <authorList>
            <person name="Copetti D."/>
            <person name="Sanderson M.J."/>
            <person name="Burquez A."/>
            <person name="Wojciechowski M.F."/>
        </authorList>
    </citation>
    <scope>NUCLEOTIDE SEQUENCE</scope>
    <source>
        <strain evidence="8">SGP5-SGP5p</strain>
        <tissue evidence="8">Aerial part</tissue>
    </source>
</reference>
<dbReference type="Gene3D" id="3.30.40.10">
    <property type="entry name" value="Zinc/RING finger domain, C3HC4 (zinc finger)"/>
    <property type="match status" value="1"/>
</dbReference>
<dbReference type="GO" id="GO:0006952">
    <property type="term" value="P:defense response"/>
    <property type="evidence" value="ECO:0007669"/>
    <property type="project" value="UniProtKB-ARBA"/>
</dbReference>
<dbReference type="InterPro" id="IPR016024">
    <property type="entry name" value="ARM-type_fold"/>
</dbReference>
<dbReference type="PROSITE" id="PS51698">
    <property type="entry name" value="U_BOX"/>
    <property type="match status" value="1"/>
</dbReference>
<comment type="pathway">
    <text evidence="2 5">Protein modification; protein ubiquitination.</text>
</comment>
<dbReference type="Pfam" id="PF04564">
    <property type="entry name" value="U-box"/>
    <property type="match status" value="1"/>
</dbReference>
<comment type="catalytic activity">
    <reaction evidence="1 5">
        <text>S-ubiquitinyl-[E2 ubiquitin-conjugating enzyme]-L-cysteine + [acceptor protein]-L-lysine = [E2 ubiquitin-conjugating enzyme]-L-cysteine + N(6)-ubiquitinyl-[acceptor protein]-L-lysine.</text>
        <dbReference type="EC" id="2.3.2.27"/>
    </reaction>
</comment>
<name>A0A9Q1KGS5_9CARY</name>
<feature type="region of interest" description="Disordered" evidence="6">
    <location>
        <begin position="1"/>
        <end position="24"/>
    </location>
</feature>
<comment type="caution">
    <text evidence="8">The sequence shown here is derived from an EMBL/GenBank/DDBJ whole genome shotgun (WGS) entry which is preliminary data.</text>
</comment>
<keyword evidence="4 5" id="KW-0833">Ubl conjugation pathway</keyword>
<organism evidence="8 9">
    <name type="scientific">Carnegiea gigantea</name>
    <dbReference type="NCBI Taxonomy" id="171969"/>
    <lineage>
        <taxon>Eukaryota</taxon>
        <taxon>Viridiplantae</taxon>
        <taxon>Streptophyta</taxon>
        <taxon>Embryophyta</taxon>
        <taxon>Tracheophyta</taxon>
        <taxon>Spermatophyta</taxon>
        <taxon>Magnoliopsida</taxon>
        <taxon>eudicotyledons</taxon>
        <taxon>Gunneridae</taxon>
        <taxon>Pentapetalae</taxon>
        <taxon>Caryophyllales</taxon>
        <taxon>Cactineae</taxon>
        <taxon>Cactaceae</taxon>
        <taxon>Cactoideae</taxon>
        <taxon>Echinocereeae</taxon>
        <taxon>Carnegiea</taxon>
    </lineage>
</organism>
<dbReference type="SUPFAM" id="SSF48371">
    <property type="entry name" value="ARM repeat"/>
    <property type="match status" value="1"/>
</dbReference>
<dbReference type="PANTHER" id="PTHR22849">
    <property type="entry name" value="WDSAM1 PROTEIN"/>
    <property type="match status" value="1"/>
</dbReference>
<dbReference type="AlphaFoldDB" id="A0A9Q1KGS5"/>
<gene>
    <name evidence="8" type="ORF">Cgig2_004283</name>
</gene>